<accession>A0A517N134</accession>
<dbReference type="InterPro" id="IPR013424">
    <property type="entry name" value="Ice-binding_C"/>
</dbReference>
<keyword evidence="1" id="KW-0732">Signal</keyword>
<dbReference type="Proteomes" id="UP000319852">
    <property type="component" value="Chromosome"/>
</dbReference>
<dbReference type="NCBIfam" id="TIGR02595">
    <property type="entry name" value="PEP_CTERM"/>
    <property type="match status" value="1"/>
</dbReference>
<protein>
    <submittedName>
        <fullName evidence="3">PEP-CTERM motif protein</fullName>
    </submittedName>
</protein>
<keyword evidence="4" id="KW-1185">Reference proteome</keyword>
<dbReference type="AlphaFoldDB" id="A0A517N134"/>
<name>A0A517N134_9BACT</name>
<reference evidence="3 4" key="1">
    <citation type="submission" date="2019-02" db="EMBL/GenBank/DDBJ databases">
        <title>Deep-cultivation of Planctomycetes and their phenomic and genomic characterization uncovers novel biology.</title>
        <authorList>
            <person name="Wiegand S."/>
            <person name="Jogler M."/>
            <person name="Boedeker C."/>
            <person name="Pinto D."/>
            <person name="Vollmers J."/>
            <person name="Rivas-Marin E."/>
            <person name="Kohn T."/>
            <person name="Peeters S.H."/>
            <person name="Heuer A."/>
            <person name="Rast P."/>
            <person name="Oberbeckmann S."/>
            <person name="Bunk B."/>
            <person name="Jeske O."/>
            <person name="Meyerdierks A."/>
            <person name="Storesund J.E."/>
            <person name="Kallscheuer N."/>
            <person name="Luecker S."/>
            <person name="Lage O.M."/>
            <person name="Pohl T."/>
            <person name="Merkel B.J."/>
            <person name="Hornburger P."/>
            <person name="Mueller R.-W."/>
            <person name="Bruemmer F."/>
            <person name="Labrenz M."/>
            <person name="Spormann A.M."/>
            <person name="Op den Camp H."/>
            <person name="Overmann J."/>
            <person name="Amann R."/>
            <person name="Jetten M.S.M."/>
            <person name="Mascher T."/>
            <person name="Medema M.H."/>
            <person name="Devos D.P."/>
            <person name="Kaster A.-K."/>
            <person name="Ovreas L."/>
            <person name="Rohde M."/>
            <person name="Galperin M.Y."/>
            <person name="Jogler C."/>
        </authorList>
    </citation>
    <scope>NUCLEOTIDE SEQUENCE [LARGE SCALE GENOMIC DNA]</scope>
    <source>
        <strain evidence="3 4">HG15A2</strain>
    </source>
</reference>
<proteinExistence type="predicted"/>
<gene>
    <name evidence="3" type="ORF">HG15A2_41910</name>
</gene>
<evidence type="ECO:0000313" key="3">
    <source>
        <dbReference type="EMBL" id="QDT00849.1"/>
    </source>
</evidence>
<feature type="signal peptide" evidence="1">
    <location>
        <begin position="1"/>
        <end position="28"/>
    </location>
</feature>
<feature type="chain" id="PRO_5021859158" evidence="1">
    <location>
        <begin position="29"/>
        <end position="406"/>
    </location>
</feature>
<evidence type="ECO:0000256" key="1">
    <source>
        <dbReference type="SAM" id="SignalP"/>
    </source>
</evidence>
<sequence length="406" mass="41820" precursor="true">MGETLMSRYSIAALAVALLFATANVSSAVQVGFDDFGFVGGDGIFSGTPNGDFTSRVITPDNSANIILDSNGADVAGSFSGSRFDVFGITNRGVNFDFADDSAGTFVGDSEGILFTGKTDNVFGIADLENGNNIGGTGTATWVYDISGFSNLSLSLDMASIGDFELADSFVFTATIDGGNPQTLFDITANEGVTYTVTMESGDTYPGAANGFFNSAIWDELSTNGPFDNGGDAITYSSSDVDPQDGLDDTTGLRTYQEMNSFGTFTNDEFELFKDPLQINGTTDLTNQLTTYAAGITGSGSTLTLEFSAANNGSGEVFVFDNLLIEGDVGGGNNADVNNSGLVDGADLLLIQNGDPSAAGITIADFQAQYGTAGSSSASVGAVPEPSTLVMLGLGLVAMGMRRKAS</sequence>
<evidence type="ECO:0000259" key="2">
    <source>
        <dbReference type="Pfam" id="PF07589"/>
    </source>
</evidence>
<evidence type="ECO:0000313" key="4">
    <source>
        <dbReference type="Proteomes" id="UP000319852"/>
    </source>
</evidence>
<dbReference type="KEGG" id="amob:HG15A2_41910"/>
<dbReference type="Pfam" id="PF07589">
    <property type="entry name" value="PEP-CTERM"/>
    <property type="match status" value="1"/>
</dbReference>
<dbReference type="EMBL" id="CP036263">
    <property type="protein sequence ID" value="QDT00849.1"/>
    <property type="molecule type" value="Genomic_DNA"/>
</dbReference>
<dbReference type="OrthoDB" id="269930at2"/>
<feature type="domain" description="Ice-binding protein C-terminal" evidence="2">
    <location>
        <begin position="382"/>
        <end position="404"/>
    </location>
</feature>
<organism evidence="3 4">
    <name type="scientific">Adhaeretor mobilis</name>
    <dbReference type="NCBI Taxonomy" id="1930276"/>
    <lineage>
        <taxon>Bacteria</taxon>
        <taxon>Pseudomonadati</taxon>
        <taxon>Planctomycetota</taxon>
        <taxon>Planctomycetia</taxon>
        <taxon>Pirellulales</taxon>
        <taxon>Lacipirellulaceae</taxon>
        <taxon>Adhaeretor</taxon>
    </lineage>
</organism>